<comment type="caution">
    <text evidence="1">The sequence shown here is derived from an EMBL/GenBank/DDBJ whole genome shotgun (WGS) entry which is preliminary data.</text>
</comment>
<reference evidence="2" key="1">
    <citation type="journal article" date="2019" name="Int. J. Syst. Evol. Microbiol.">
        <title>The Global Catalogue of Microorganisms (GCM) 10K type strain sequencing project: providing services to taxonomists for standard genome sequencing and annotation.</title>
        <authorList>
            <consortium name="The Broad Institute Genomics Platform"/>
            <consortium name="The Broad Institute Genome Sequencing Center for Infectious Disease"/>
            <person name="Wu L."/>
            <person name="Ma J."/>
        </authorList>
    </citation>
    <scope>NUCLEOTIDE SEQUENCE [LARGE SCALE GENOMIC DNA]</scope>
    <source>
        <strain evidence="2">CGMCC 1.10832</strain>
    </source>
</reference>
<dbReference type="EMBL" id="BMEC01000021">
    <property type="protein sequence ID" value="GGC54943.1"/>
    <property type="molecule type" value="Genomic_DNA"/>
</dbReference>
<sequence length="141" mass="16972">MQKTSIFSFNKNIIEIEDKKSRKLFIGYSNMNWESRRDEFYLGTLYCFQPTDKLYELEIFAENQEEYHKYDKYYASDIEIKDLSLNSISSRYIKHIDINTLENFELNITIKPPYMEEKEFNVKIKNGLINGKNLKQQVLKI</sequence>
<proteinExistence type="predicted"/>
<protein>
    <submittedName>
        <fullName evidence="1">Uncharacterized protein</fullName>
    </submittedName>
</protein>
<dbReference type="RefSeq" id="WP_188467680.1">
    <property type="nucleotide sequence ID" value="NZ_BAABHU010000021.1"/>
</dbReference>
<organism evidence="1 2">
    <name type="scientific">Marivirga lumbricoides</name>
    <dbReference type="NCBI Taxonomy" id="1046115"/>
    <lineage>
        <taxon>Bacteria</taxon>
        <taxon>Pseudomonadati</taxon>
        <taxon>Bacteroidota</taxon>
        <taxon>Cytophagia</taxon>
        <taxon>Cytophagales</taxon>
        <taxon>Marivirgaceae</taxon>
        <taxon>Marivirga</taxon>
    </lineage>
</organism>
<gene>
    <name evidence="1" type="ORF">GCM10011506_45770</name>
</gene>
<name>A0ABQ1N685_9BACT</name>
<evidence type="ECO:0000313" key="2">
    <source>
        <dbReference type="Proteomes" id="UP000636010"/>
    </source>
</evidence>
<evidence type="ECO:0000313" key="1">
    <source>
        <dbReference type="EMBL" id="GGC54943.1"/>
    </source>
</evidence>
<keyword evidence="2" id="KW-1185">Reference proteome</keyword>
<dbReference type="Proteomes" id="UP000636010">
    <property type="component" value="Unassembled WGS sequence"/>
</dbReference>
<accession>A0ABQ1N685</accession>